<feature type="domain" description="GGDEF" evidence="4">
    <location>
        <begin position="200"/>
        <end position="333"/>
    </location>
</feature>
<dbReference type="FunFam" id="3.30.70.270:FF:000001">
    <property type="entry name" value="Diguanylate cyclase domain protein"/>
    <property type="match status" value="1"/>
</dbReference>
<dbReference type="SUPFAM" id="SSF55073">
    <property type="entry name" value="Nucleotide cyclase"/>
    <property type="match status" value="1"/>
</dbReference>
<dbReference type="NCBIfam" id="TIGR00254">
    <property type="entry name" value="GGDEF"/>
    <property type="match status" value="1"/>
</dbReference>
<dbReference type="Pfam" id="PF00990">
    <property type="entry name" value="GGDEF"/>
    <property type="match status" value="1"/>
</dbReference>
<comment type="catalytic activity">
    <reaction evidence="3">
        <text>2 GTP = 3',3'-c-di-GMP + 2 diphosphate</text>
        <dbReference type="Rhea" id="RHEA:24898"/>
        <dbReference type="ChEBI" id="CHEBI:33019"/>
        <dbReference type="ChEBI" id="CHEBI:37565"/>
        <dbReference type="ChEBI" id="CHEBI:58805"/>
        <dbReference type="EC" id="2.7.7.65"/>
    </reaction>
</comment>
<reference evidence="6" key="1">
    <citation type="submission" date="2016-10" db="EMBL/GenBank/DDBJ databases">
        <authorList>
            <person name="Varghese N."/>
            <person name="Submissions S."/>
        </authorList>
    </citation>
    <scope>NUCLEOTIDE SEQUENCE [LARGE SCALE GENOMIC DNA]</scope>
    <source>
        <strain evidence="6">CGMCC 1.9127</strain>
    </source>
</reference>
<evidence type="ECO:0000256" key="2">
    <source>
        <dbReference type="ARBA" id="ARBA00012528"/>
    </source>
</evidence>
<evidence type="ECO:0000256" key="1">
    <source>
        <dbReference type="ARBA" id="ARBA00001946"/>
    </source>
</evidence>
<accession>A0A1H7UD82</accession>
<evidence type="ECO:0000256" key="3">
    <source>
        <dbReference type="ARBA" id="ARBA00034247"/>
    </source>
</evidence>
<dbReference type="GO" id="GO:1902201">
    <property type="term" value="P:negative regulation of bacterial-type flagellum-dependent cell motility"/>
    <property type="evidence" value="ECO:0007669"/>
    <property type="project" value="TreeGrafter"/>
</dbReference>
<dbReference type="GO" id="GO:0005886">
    <property type="term" value="C:plasma membrane"/>
    <property type="evidence" value="ECO:0007669"/>
    <property type="project" value="TreeGrafter"/>
</dbReference>
<dbReference type="PROSITE" id="PS50887">
    <property type="entry name" value="GGDEF"/>
    <property type="match status" value="1"/>
</dbReference>
<dbReference type="STRING" id="641665.GCA_002104455_02530"/>
<dbReference type="EC" id="2.7.7.65" evidence="2"/>
<dbReference type="AlphaFoldDB" id="A0A1H7UD82"/>
<evidence type="ECO:0000259" key="4">
    <source>
        <dbReference type="PROSITE" id="PS50887"/>
    </source>
</evidence>
<keyword evidence="6" id="KW-1185">Reference proteome</keyword>
<dbReference type="GO" id="GO:0052621">
    <property type="term" value="F:diguanylate cyclase activity"/>
    <property type="evidence" value="ECO:0007669"/>
    <property type="project" value="UniProtKB-EC"/>
</dbReference>
<dbReference type="PANTHER" id="PTHR45138">
    <property type="entry name" value="REGULATORY COMPONENTS OF SENSORY TRANSDUCTION SYSTEM"/>
    <property type="match status" value="1"/>
</dbReference>
<gene>
    <name evidence="5" type="ORF">SAMN05216262_1371</name>
</gene>
<evidence type="ECO:0000313" key="5">
    <source>
        <dbReference type="EMBL" id="SEL94217.1"/>
    </source>
</evidence>
<dbReference type="InterPro" id="IPR043128">
    <property type="entry name" value="Rev_trsase/Diguanyl_cyclase"/>
</dbReference>
<dbReference type="Gene3D" id="3.30.70.270">
    <property type="match status" value="1"/>
</dbReference>
<dbReference type="GO" id="GO:0043709">
    <property type="term" value="P:cell adhesion involved in single-species biofilm formation"/>
    <property type="evidence" value="ECO:0007669"/>
    <property type="project" value="TreeGrafter"/>
</dbReference>
<dbReference type="InterPro" id="IPR029787">
    <property type="entry name" value="Nucleotide_cyclase"/>
</dbReference>
<dbReference type="EMBL" id="FOBI01000037">
    <property type="protein sequence ID" value="SEL94217.1"/>
    <property type="molecule type" value="Genomic_DNA"/>
</dbReference>
<evidence type="ECO:0000313" key="6">
    <source>
        <dbReference type="Proteomes" id="UP000199297"/>
    </source>
</evidence>
<dbReference type="SMART" id="SM00267">
    <property type="entry name" value="GGDEF"/>
    <property type="match status" value="1"/>
</dbReference>
<dbReference type="Proteomes" id="UP000199297">
    <property type="component" value="Unassembled WGS sequence"/>
</dbReference>
<comment type="cofactor">
    <cofactor evidence="1">
        <name>Mg(2+)</name>
        <dbReference type="ChEBI" id="CHEBI:18420"/>
    </cofactor>
</comment>
<proteinExistence type="predicted"/>
<dbReference type="InterPro" id="IPR050469">
    <property type="entry name" value="Diguanylate_Cyclase"/>
</dbReference>
<sequence length="333" mass="37850">MLIKDNFDEALKISESTNEFLSHYQIPPSPVNYSVIYMHVSKRNEKLSIALERHLEKYQEVDLTFIEELFSKYISNSHAVDKQILAPIEKSLSNTLEKINIQIDSDKTVASNLRKAEQALSKHEYHKSMQNIVAFLMSSISTSQQQHSELSLELTKTCGEVNFLKSKLEAARHEAIVDSLTGLYNRRGCDVKLQTLDIEQVHSSLAIDIDHFKNVNDQFGHFIGDKVIQRVAKVIKETITDKDIAVRFGGEEFMVVLVNKTLSQAHEIAEKIRLAIASLKLMQRDSKAYLPKLSVSIGVAQRQEELNWQSLFEQADTALYQAKNNGRNQSVCL</sequence>
<organism evidence="5 6">
    <name type="scientific">Colwellia chukchiensis</name>
    <dbReference type="NCBI Taxonomy" id="641665"/>
    <lineage>
        <taxon>Bacteria</taxon>
        <taxon>Pseudomonadati</taxon>
        <taxon>Pseudomonadota</taxon>
        <taxon>Gammaproteobacteria</taxon>
        <taxon>Alteromonadales</taxon>
        <taxon>Colwelliaceae</taxon>
        <taxon>Colwellia</taxon>
    </lineage>
</organism>
<protein>
    <recommendedName>
        <fullName evidence="2">diguanylate cyclase</fullName>
        <ecNumber evidence="2">2.7.7.65</ecNumber>
    </recommendedName>
</protein>
<dbReference type="InterPro" id="IPR000160">
    <property type="entry name" value="GGDEF_dom"/>
</dbReference>
<dbReference type="RefSeq" id="WP_085286204.1">
    <property type="nucleotide sequence ID" value="NZ_FOBI01000037.1"/>
</dbReference>
<dbReference type="CDD" id="cd01949">
    <property type="entry name" value="GGDEF"/>
    <property type="match status" value="1"/>
</dbReference>
<dbReference type="PANTHER" id="PTHR45138:SF9">
    <property type="entry name" value="DIGUANYLATE CYCLASE DGCM-RELATED"/>
    <property type="match status" value="1"/>
</dbReference>
<name>A0A1H7UD82_9GAMM</name>